<dbReference type="AlphaFoldDB" id="A0A2Z3L9N9"/>
<gene>
    <name evidence="1" type="ORF">DK880_00770</name>
</gene>
<evidence type="ECO:0000313" key="2">
    <source>
        <dbReference type="Proteomes" id="UP000245872"/>
    </source>
</evidence>
<evidence type="ECO:0000313" key="1">
    <source>
        <dbReference type="EMBL" id="AWN82079.1"/>
    </source>
</evidence>
<sequence length="93" mass="10623">MIWVIIFRIFYAISRAIKPSNPLSLVDRTANQRKYLHLSGKPAYNPLLVFKMVLLHHKNGTVNVSESYQKDVGPEASWTKKSIRFTMAISDSS</sequence>
<dbReference type="Proteomes" id="UP000245872">
    <property type="component" value="Chromosome"/>
</dbReference>
<organism evidence="1 2">
    <name type="scientific">Candidatus Cardinium hertigii</name>
    <dbReference type="NCBI Taxonomy" id="247481"/>
    <lineage>
        <taxon>Bacteria</taxon>
        <taxon>Pseudomonadati</taxon>
        <taxon>Bacteroidota</taxon>
        <taxon>Cytophagia</taxon>
        <taxon>Cytophagales</taxon>
        <taxon>Amoebophilaceae</taxon>
        <taxon>Candidatus Cardinium</taxon>
    </lineage>
</organism>
<dbReference type="KEGG" id="cher:DK880_00770"/>
<protein>
    <submittedName>
        <fullName evidence="1">Uncharacterized protein</fullName>
    </submittedName>
</protein>
<accession>A0A2Z3L9N9</accession>
<name>A0A2Z3L9N9_9BACT</name>
<proteinExistence type="predicted"/>
<keyword evidence="2" id="KW-1185">Reference proteome</keyword>
<reference evidence="1 2" key="1">
    <citation type="submission" date="2018-05" db="EMBL/GenBank/DDBJ databases">
        <title>Candidatus Cardinium hertigii Genome Assembly.</title>
        <authorList>
            <person name="Showmaker K.C."/>
            <person name="Walden K.O."/>
            <person name="Fields C.J."/>
            <person name="Lambert K.N."/>
            <person name="Hudson M.E."/>
        </authorList>
    </citation>
    <scope>NUCLEOTIDE SEQUENCE [LARGE SCALE GENOMIC DNA]</scope>
    <source>
        <strain evidence="2">cHgTN10</strain>
    </source>
</reference>
<dbReference type="EMBL" id="CP029619">
    <property type="protein sequence ID" value="AWN82079.1"/>
    <property type="molecule type" value="Genomic_DNA"/>
</dbReference>